<dbReference type="PATRIC" id="fig|1265861.3.peg.2110"/>
<evidence type="ECO:0000256" key="3">
    <source>
        <dbReference type="ARBA" id="ARBA00022801"/>
    </source>
</evidence>
<dbReference type="PANTHER" id="PTHR32060:SF30">
    <property type="entry name" value="CARBOXY-TERMINAL PROCESSING PROTEASE CTPA"/>
    <property type="match status" value="1"/>
</dbReference>
<dbReference type="NCBIfam" id="TIGR00225">
    <property type="entry name" value="prc"/>
    <property type="match status" value="1"/>
</dbReference>
<dbReference type="InterPro" id="IPR004447">
    <property type="entry name" value="Peptidase_S41A"/>
</dbReference>
<dbReference type="InterPro" id="IPR002477">
    <property type="entry name" value="Peptidoglycan-bd-like"/>
</dbReference>
<dbReference type="GO" id="GO:0004175">
    <property type="term" value="F:endopeptidase activity"/>
    <property type="evidence" value="ECO:0007669"/>
    <property type="project" value="TreeGrafter"/>
</dbReference>
<dbReference type="GO" id="GO:0008236">
    <property type="term" value="F:serine-type peptidase activity"/>
    <property type="evidence" value="ECO:0007669"/>
    <property type="project" value="UniProtKB-KW"/>
</dbReference>
<proteinExistence type="inferred from homology"/>
<feature type="transmembrane region" description="Helical" evidence="6">
    <location>
        <begin position="28"/>
        <end position="51"/>
    </location>
</feature>
<evidence type="ECO:0000259" key="7">
    <source>
        <dbReference type="PROSITE" id="PS50106"/>
    </source>
</evidence>
<dbReference type="FunFam" id="2.30.42.10:FF:000063">
    <property type="entry name" value="Peptidase, S41 family"/>
    <property type="match status" value="1"/>
</dbReference>
<dbReference type="InterPro" id="IPR036366">
    <property type="entry name" value="PGBDSf"/>
</dbReference>
<evidence type="ECO:0000256" key="1">
    <source>
        <dbReference type="ARBA" id="ARBA00009179"/>
    </source>
</evidence>
<dbReference type="CDD" id="cd06782">
    <property type="entry name" value="cpPDZ_CPP-like"/>
    <property type="match status" value="1"/>
</dbReference>
<dbReference type="SMART" id="SM00245">
    <property type="entry name" value="TSPc"/>
    <property type="match status" value="1"/>
</dbReference>
<evidence type="ECO:0000313" key="9">
    <source>
        <dbReference type="Proteomes" id="UP000019243"/>
    </source>
</evidence>
<dbReference type="EMBL" id="AODH01000047">
    <property type="protein sequence ID" value="EUJ36282.1"/>
    <property type="molecule type" value="Genomic_DNA"/>
</dbReference>
<dbReference type="InterPro" id="IPR001478">
    <property type="entry name" value="PDZ"/>
</dbReference>
<dbReference type="GO" id="GO:0030288">
    <property type="term" value="C:outer membrane-bounded periplasmic space"/>
    <property type="evidence" value="ECO:0007669"/>
    <property type="project" value="TreeGrafter"/>
</dbReference>
<dbReference type="RefSeq" id="WP_035315338.1">
    <property type="nucleotide sequence ID" value="NZ_AODH01000047.1"/>
</dbReference>
<keyword evidence="4 5" id="KW-0720">Serine protease</keyword>
<dbReference type="Gene3D" id="1.10.101.10">
    <property type="entry name" value="PGBD-like superfamily/PGBD"/>
    <property type="match status" value="1"/>
</dbReference>
<dbReference type="InterPro" id="IPR036365">
    <property type="entry name" value="PGBD-like_sf"/>
</dbReference>
<dbReference type="PROSITE" id="PS50106">
    <property type="entry name" value="PDZ"/>
    <property type="match status" value="1"/>
</dbReference>
<accession>W7CH76</accession>
<dbReference type="GO" id="GO:0006508">
    <property type="term" value="P:proteolysis"/>
    <property type="evidence" value="ECO:0007669"/>
    <property type="project" value="UniProtKB-KW"/>
</dbReference>
<dbReference type="AlphaFoldDB" id="W7CH76"/>
<comment type="similarity">
    <text evidence="1 5">Belongs to the peptidase S41A family.</text>
</comment>
<evidence type="ECO:0000256" key="5">
    <source>
        <dbReference type="RuleBase" id="RU004404"/>
    </source>
</evidence>
<feature type="domain" description="PDZ" evidence="7">
    <location>
        <begin position="126"/>
        <end position="194"/>
    </location>
</feature>
<dbReference type="GO" id="GO:0004180">
    <property type="term" value="F:carboxypeptidase activity"/>
    <property type="evidence" value="ECO:0007669"/>
    <property type="project" value="UniProtKB-KW"/>
</dbReference>
<dbReference type="OrthoDB" id="9812068at2"/>
<dbReference type="InterPro" id="IPR036034">
    <property type="entry name" value="PDZ_sf"/>
</dbReference>
<keyword evidence="8" id="KW-0121">Carboxypeptidase</keyword>
<dbReference type="SUPFAM" id="SSF47090">
    <property type="entry name" value="PGBD-like"/>
    <property type="match status" value="1"/>
</dbReference>
<dbReference type="Gene3D" id="3.90.226.10">
    <property type="entry name" value="2-enoyl-CoA Hydratase, Chain A, domain 1"/>
    <property type="match status" value="1"/>
</dbReference>
<dbReference type="GO" id="GO:0007165">
    <property type="term" value="P:signal transduction"/>
    <property type="evidence" value="ECO:0007669"/>
    <property type="project" value="TreeGrafter"/>
</dbReference>
<protein>
    <submittedName>
        <fullName evidence="8">Carboxypeptidase</fullName>
    </submittedName>
</protein>
<sequence length="493" mass="52756">MTNNEPEQTDPQQEKPQSKMVVMRKRSLVIALISLFIVGVLITAVAAVTFVKVQSKTAEQSSSFSKIDEVYTNISDNYYKKVDSQKLIDGAISGMLESLEDPYSTYFNQAETKSFNDDISSSFEGIGVEVQMTNKTLTVVSPIGGSPAEKAGLKPNDQILEVDGKSIQGKTLTEATNKIRGEKGTSIILTIQRPGEADTRKVSVTRDTIPIETVDTALLANKIGHLRISSFSTHTHEEVLAGLKKLDKQGMKGLVVDVRQNPGGLLDQAIDIASLFIEDGKAVVKIENRAGQQQVYNADSSASDGYKVTVPVTVLTDDGSASASEILAGALKESAGATLVGNTTYGKGVMQTAGELDDQSEVKLTTAKWLTPDGNWINKKGIKPDVKVDAPAYGNISLYDITKTYKSGDVSNAVKSIQAILNVFDANLSQTKGSFDDATVTAVKAFQADHKLTQTGEVDAKTSTALIAALQDKLAANDNQLKKAQAVTANKVK</sequence>
<dbReference type="Gene3D" id="3.30.750.44">
    <property type="match status" value="1"/>
</dbReference>
<keyword evidence="6" id="KW-0472">Membrane</keyword>
<keyword evidence="6" id="KW-0812">Transmembrane</keyword>
<keyword evidence="3 5" id="KW-0378">Hydrolase</keyword>
<evidence type="ECO:0000256" key="4">
    <source>
        <dbReference type="ARBA" id="ARBA00022825"/>
    </source>
</evidence>
<evidence type="ECO:0000256" key="2">
    <source>
        <dbReference type="ARBA" id="ARBA00022670"/>
    </source>
</evidence>
<dbReference type="InterPro" id="IPR055210">
    <property type="entry name" value="CtpA/B_N"/>
</dbReference>
<dbReference type="SUPFAM" id="SSF52096">
    <property type="entry name" value="ClpP/crotonase"/>
    <property type="match status" value="1"/>
</dbReference>
<dbReference type="STRING" id="1265861.BCAMP_10735"/>
<dbReference type="CDD" id="cd07560">
    <property type="entry name" value="Peptidase_S41_CPP"/>
    <property type="match status" value="1"/>
</dbReference>
<dbReference type="Pfam" id="PF17820">
    <property type="entry name" value="PDZ_6"/>
    <property type="match status" value="1"/>
</dbReference>
<keyword evidence="6" id="KW-1133">Transmembrane helix</keyword>
<dbReference type="InterPro" id="IPR005151">
    <property type="entry name" value="Tail-specific_protease"/>
</dbReference>
<comment type="caution">
    <text evidence="8">The sequence shown here is derived from an EMBL/GenBank/DDBJ whole genome shotgun (WGS) entry which is preliminary data.</text>
</comment>
<dbReference type="Pfam" id="PF03572">
    <property type="entry name" value="Peptidase_S41"/>
    <property type="match status" value="1"/>
</dbReference>
<evidence type="ECO:0000313" key="8">
    <source>
        <dbReference type="EMBL" id="EUJ36282.1"/>
    </source>
</evidence>
<gene>
    <name evidence="8" type="ORF">BCAMP_10735</name>
</gene>
<dbReference type="Proteomes" id="UP000019243">
    <property type="component" value="Unassembled WGS sequence"/>
</dbReference>
<dbReference type="InterPro" id="IPR029045">
    <property type="entry name" value="ClpP/crotonase-like_dom_sf"/>
</dbReference>
<organism evidence="8 9">
    <name type="scientific">Brochothrix campestris FSL F6-1037</name>
    <dbReference type="NCBI Taxonomy" id="1265861"/>
    <lineage>
        <taxon>Bacteria</taxon>
        <taxon>Bacillati</taxon>
        <taxon>Bacillota</taxon>
        <taxon>Bacilli</taxon>
        <taxon>Bacillales</taxon>
        <taxon>Listeriaceae</taxon>
        <taxon>Brochothrix</taxon>
    </lineage>
</organism>
<dbReference type="Pfam" id="PF22694">
    <property type="entry name" value="CtpB_N-like"/>
    <property type="match status" value="1"/>
</dbReference>
<dbReference type="PANTHER" id="PTHR32060">
    <property type="entry name" value="TAIL-SPECIFIC PROTEASE"/>
    <property type="match status" value="1"/>
</dbReference>
<reference evidence="8 9" key="1">
    <citation type="submission" date="2012-12" db="EMBL/GenBank/DDBJ databases">
        <title>Novel taxa of Listeriaceae from agricultural environments in the United States.</title>
        <authorList>
            <person name="den Bakker H.C."/>
            <person name="Allred A."/>
            <person name="Warchocki S."/>
            <person name="Wright E.M."/>
            <person name="Burrell A."/>
            <person name="Nightingale K.K."/>
            <person name="Kephart D."/>
            <person name="Wiedmann M."/>
        </authorList>
    </citation>
    <scope>NUCLEOTIDE SEQUENCE [LARGE SCALE GENOMIC DNA]</scope>
    <source>
        <strain evidence="8 9">FSL F6-1037</strain>
    </source>
</reference>
<dbReference type="Pfam" id="PF01471">
    <property type="entry name" value="PG_binding_1"/>
    <property type="match status" value="1"/>
</dbReference>
<dbReference type="Gene3D" id="2.30.42.10">
    <property type="match status" value="1"/>
</dbReference>
<evidence type="ECO:0000256" key="6">
    <source>
        <dbReference type="SAM" id="Phobius"/>
    </source>
</evidence>
<keyword evidence="9" id="KW-1185">Reference proteome</keyword>
<dbReference type="FunFam" id="3.30.750.44:FF:000001">
    <property type="entry name" value="S41 family peptidase"/>
    <property type="match status" value="1"/>
</dbReference>
<dbReference type="SUPFAM" id="SSF50156">
    <property type="entry name" value="PDZ domain-like"/>
    <property type="match status" value="1"/>
</dbReference>
<dbReference type="SMART" id="SM00228">
    <property type="entry name" value="PDZ"/>
    <property type="match status" value="1"/>
</dbReference>
<keyword evidence="2 5" id="KW-0645">Protease</keyword>
<dbReference type="InterPro" id="IPR041489">
    <property type="entry name" value="PDZ_6"/>
</dbReference>
<name>W7CH76_9LIST</name>